<keyword evidence="7" id="KW-0443">Lipid metabolism</keyword>
<keyword evidence="9" id="KW-0594">Phospholipid biosynthesis</keyword>
<dbReference type="GO" id="GO:0046474">
    <property type="term" value="P:glycerophospholipid biosynthetic process"/>
    <property type="evidence" value="ECO:0007669"/>
    <property type="project" value="TreeGrafter"/>
</dbReference>
<evidence type="ECO:0000256" key="3">
    <source>
        <dbReference type="ARBA" id="ARBA00022516"/>
    </source>
</evidence>
<keyword evidence="3" id="KW-0444">Lipid biosynthesis</keyword>
<accession>A0A382CXD4</accession>
<dbReference type="NCBIfam" id="TIGR00560">
    <property type="entry name" value="pgsA"/>
    <property type="match status" value="1"/>
</dbReference>
<dbReference type="GO" id="GO:0016020">
    <property type="term" value="C:membrane"/>
    <property type="evidence" value="ECO:0007669"/>
    <property type="project" value="UniProtKB-SubCell"/>
</dbReference>
<evidence type="ECO:0000256" key="9">
    <source>
        <dbReference type="ARBA" id="ARBA00023209"/>
    </source>
</evidence>
<evidence type="ECO:0000256" key="5">
    <source>
        <dbReference type="ARBA" id="ARBA00022692"/>
    </source>
</evidence>
<organism evidence="12">
    <name type="scientific">marine metagenome</name>
    <dbReference type="NCBI Taxonomy" id="408172"/>
    <lineage>
        <taxon>unclassified sequences</taxon>
        <taxon>metagenomes</taxon>
        <taxon>ecological metagenomes</taxon>
    </lineage>
</organism>
<keyword evidence="8 11" id="KW-0472">Membrane</keyword>
<evidence type="ECO:0000256" key="4">
    <source>
        <dbReference type="ARBA" id="ARBA00022679"/>
    </source>
</evidence>
<keyword evidence="5 11" id="KW-0812">Transmembrane</keyword>
<sequence>MNWANQVTYLRLLLIPLVIACFYSGLSNANLLAALLFTMASLSDWLDGYLARRLNQTSDFGAFLDPVADKLLVVIVLIMLVTVYSNLLLATAVIIAREIIMSALREWMALKGQREAVAVAFSGKLKTTVQMIAIILLLLATPQYLEWLWQLGLILLYLAAVLSVYSMLQYLKSAWPTLRKGV</sequence>
<evidence type="ECO:0008006" key="13">
    <source>
        <dbReference type="Google" id="ProtNLM"/>
    </source>
</evidence>
<evidence type="ECO:0000256" key="10">
    <source>
        <dbReference type="ARBA" id="ARBA00023264"/>
    </source>
</evidence>
<dbReference type="GO" id="GO:0008444">
    <property type="term" value="F:CDP-diacylglycerol-glycerol-3-phosphate 3-phosphatidyltransferase activity"/>
    <property type="evidence" value="ECO:0007669"/>
    <property type="project" value="InterPro"/>
</dbReference>
<dbReference type="PANTHER" id="PTHR14269">
    <property type="entry name" value="CDP-DIACYLGLYCEROL--GLYCEROL-3-PHOSPHATE 3-PHOSPHATIDYLTRANSFERASE-RELATED"/>
    <property type="match status" value="1"/>
</dbReference>
<feature type="transmembrane region" description="Helical" evidence="11">
    <location>
        <begin position="12"/>
        <end position="37"/>
    </location>
</feature>
<evidence type="ECO:0000256" key="11">
    <source>
        <dbReference type="SAM" id="Phobius"/>
    </source>
</evidence>
<dbReference type="AlphaFoldDB" id="A0A382CXD4"/>
<dbReference type="InterPro" id="IPR043130">
    <property type="entry name" value="CDP-OH_PTrfase_TM_dom"/>
</dbReference>
<dbReference type="PROSITE" id="PS00379">
    <property type="entry name" value="CDP_ALCOHOL_P_TRANSF"/>
    <property type="match status" value="1"/>
</dbReference>
<comment type="similarity">
    <text evidence="2">Belongs to the CDP-alcohol phosphatidyltransferase class-I family.</text>
</comment>
<comment type="subcellular location">
    <subcellularLocation>
        <location evidence="1">Membrane</location>
        <topology evidence="1">Multi-pass membrane protein</topology>
    </subcellularLocation>
</comment>
<protein>
    <recommendedName>
        <fullName evidence="13">CDP-diacylglycerol--glycerol-3-phosphate 3-phosphatidyltransferase</fullName>
    </recommendedName>
</protein>
<evidence type="ECO:0000256" key="8">
    <source>
        <dbReference type="ARBA" id="ARBA00023136"/>
    </source>
</evidence>
<name>A0A382CXD4_9ZZZZ</name>
<keyword evidence="4" id="KW-0808">Transferase</keyword>
<feature type="transmembrane region" description="Helical" evidence="11">
    <location>
        <begin position="71"/>
        <end position="96"/>
    </location>
</feature>
<dbReference type="InterPro" id="IPR004570">
    <property type="entry name" value="Phosphatidylglycerol_P_synth"/>
</dbReference>
<evidence type="ECO:0000313" key="12">
    <source>
        <dbReference type="EMBL" id="SVB29997.1"/>
    </source>
</evidence>
<evidence type="ECO:0000256" key="1">
    <source>
        <dbReference type="ARBA" id="ARBA00004141"/>
    </source>
</evidence>
<evidence type="ECO:0000256" key="6">
    <source>
        <dbReference type="ARBA" id="ARBA00022989"/>
    </source>
</evidence>
<dbReference type="InterPro" id="IPR048254">
    <property type="entry name" value="CDP_ALCOHOL_P_TRANSF_CS"/>
</dbReference>
<evidence type="ECO:0000256" key="2">
    <source>
        <dbReference type="ARBA" id="ARBA00010441"/>
    </source>
</evidence>
<evidence type="ECO:0000256" key="7">
    <source>
        <dbReference type="ARBA" id="ARBA00023098"/>
    </source>
</evidence>
<dbReference type="PIRSF" id="PIRSF000847">
    <property type="entry name" value="Phos_ph_gly_syn"/>
    <property type="match status" value="1"/>
</dbReference>
<gene>
    <name evidence="12" type="ORF">METZ01_LOCUS182851</name>
</gene>
<proteinExistence type="inferred from homology"/>
<dbReference type="InterPro" id="IPR050324">
    <property type="entry name" value="CDP-alcohol_PTase-I"/>
</dbReference>
<keyword evidence="10" id="KW-1208">Phospholipid metabolism</keyword>
<dbReference type="EMBL" id="UINC01036280">
    <property type="protein sequence ID" value="SVB29997.1"/>
    <property type="molecule type" value="Genomic_DNA"/>
</dbReference>
<dbReference type="PANTHER" id="PTHR14269:SF62">
    <property type="entry name" value="CDP-DIACYLGLYCEROL--GLYCEROL-3-PHOSPHATE 3-PHOSPHATIDYLTRANSFERASE 1, CHLOROPLASTIC"/>
    <property type="match status" value="1"/>
</dbReference>
<dbReference type="Pfam" id="PF01066">
    <property type="entry name" value="CDP-OH_P_transf"/>
    <property type="match status" value="1"/>
</dbReference>
<feature type="transmembrane region" description="Helical" evidence="11">
    <location>
        <begin position="147"/>
        <end position="171"/>
    </location>
</feature>
<feature type="transmembrane region" description="Helical" evidence="11">
    <location>
        <begin position="117"/>
        <end position="141"/>
    </location>
</feature>
<dbReference type="Gene3D" id="1.20.120.1760">
    <property type="match status" value="1"/>
</dbReference>
<dbReference type="InterPro" id="IPR000462">
    <property type="entry name" value="CDP-OH_P_trans"/>
</dbReference>
<reference evidence="12" key="1">
    <citation type="submission" date="2018-05" db="EMBL/GenBank/DDBJ databases">
        <authorList>
            <person name="Lanie J.A."/>
            <person name="Ng W.-L."/>
            <person name="Kazmierczak K.M."/>
            <person name="Andrzejewski T.M."/>
            <person name="Davidsen T.M."/>
            <person name="Wayne K.J."/>
            <person name="Tettelin H."/>
            <person name="Glass J.I."/>
            <person name="Rusch D."/>
            <person name="Podicherti R."/>
            <person name="Tsui H.-C.T."/>
            <person name="Winkler M.E."/>
        </authorList>
    </citation>
    <scope>NUCLEOTIDE SEQUENCE</scope>
</reference>
<keyword evidence="6 11" id="KW-1133">Transmembrane helix</keyword>